<gene>
    <name evidence="2" type="ORF">QQ91_0013630</name>
</gene>
<evidence type="ECO:0000313" key="2">
    <source>
        <dbReference type="EMBL" id="MCM1983857.1"/>
    </source>
</evidence>
<dbReference type="Proteomes" id="UP000031561">
    <property type="component" value="Unassembled WGS sequence"/>
</dbReference>
<feature type="chain" id="PRO_5044878036" evidence="1">
    <location>
        <begin position="34"/>
        <end position="118"/>
    </location>
</feature>
<dbReference type="RefSeq" id="WP_166275476.1">
    <property type="nucleotide sequence ID" value="NZ_JTHE03000079.1"/>
</dbReference>
<dbReference type="AlphaFoldDB" id="A0ABD4T5P7"/>
<protein>
    <submittedName>
        <fullName evidence="2">Uncharacterized protein</fullName>
    </submittedName>
</protein>
<sequence length="118" mass="12845">MKHPIRACGAFLTVASLSGATAIAMMAPQVAKAETPRYTYSAQMVERYNSGCREKLQVRGYTEAQAIKLCQCSLTQMQMQHSQTAAIVILTGAQLNPIKDPQLGLPTTLSKYFTPCFG</sequence>
<name>A0ABD4T5P7_9CYAN</name>
<keyword evidence="3" id="KW-1185">Reference proteome</keyword>
<keyword evidence="1" id="KW-0732">Signal</keyword>
<evidence type="ECO:0000256" key="1">
    <source>
        <dbReference type="SAM" id="SignalP"/>
    </source>
</evidence>
<accession>A0ABD4T5P7</accession>
<reference evidence="2 3" key="1">
    <citation type="journal article" date="2015" name="Genome Announc.">
        <title>Draft Genome Sequence of Filamentous Marine Cyanobacterium Lyngbya confervoides Strain BDU141951.</title>
        <authorList>
            <person name="Chandrababunaidu M.M."/>
            <person name="Sen D."/>
            <person name="Tripathy S."/>
        </authorList>
    </citation>
    <scope>NUCLEOTIDE SEQUENCE [LARGE SCALE GENOMIC DNA]</scope>
    <source>
        <strain evidence="2 3">BDU141951</strain>
    </source>
</reference>
<evidence type="ECO:0000313" key="3">
    <source>
        <dbReference type="Proteomes" id="UP000031561"/>
    </source>
</evidence>
<proteinExistence type="predicted"/>
<dbReference type="EMBL" id="JTHE03000079">
    <property type="protein sequence ID" value="MCM1983857.1"/>
    <property type="molecule type" value="Genomic_DNA"/>
</dbReference>
<feature type="signal peptide" evidence="1">
    <location>
        <begin position="1"/>
        <end position="33"/>
    </location>
</feature>
<organism evidence="2 3">
    <name type="scientific">Lyngbya confervoides BDU141951</name>
    <dbReference type="NCBI Taxonomy" id="1574623"/>
    <lineage>
        <taxon>Bacteria</taxon>
        <taxon>Bacillati</taxon>
        <taxon>Cyanobacteriota</taxon>
        <taxon>Cyanophyceae</taxon>
        <taxon>Oscillatoriophycideae</taxon>
        <taxon>Oscillatoriales</taxon>
        <taxon>Microcoleaceae</taxon>
        <taxon>Lyngbya</taxon>
    </lineage>
</organism>
<comment type="caution">
    <text evidence="2">The sequence shown here is derived from an EMBL/GenBank/DDBJ whole genome shotgun (WGS) entry which is preliminary data.</text>
</comment>